<dbReference type="InterPro" id="IPR029044">
    <property type="entry name" value="Nucleotide-diphossugar_trans"/>
</dbReference>
<keyword evidence="2" id="KW-0808">Transferase</keyword>
<reference evidence="2" key="1">
    <citation type="submission" date="2020-03" db="EMBL/GenBank/DDBJ databases">
        <title>The deep terrestrial virosphere.</title>
        <authorList>
            <person name="Holmfeldt K."/>
            <person name="Nilsson E."/>
            <person name="Simone D."/>
            <person name="Lopez-Fernandez M."/>
            <person name="Wu X."/>
            <person name="de Brujin I."/>
            <person name="Lundin D."/>
            <person name="Andersson A."/>
            <person name="Bertilsson S."/>
            <person name="Dopson M."/>
        </authorList>
    </citation>
    <scope>NUCLEOTIDE SEQUENCE</scope>
    <source>
        <strain evidence="1">MM415A01897</strain>
        <strain evidence="2">MM415B02472</strain>
    </source>
</reference>
<accession>A0A6M3L9A1</accession>
<dbReference type="EMBL" id="MT142878">
    <property type="protein sequence ID" value="QJA89921.1"/>
    <property type="molecule type" value="Genomic_DNA"/>
</dbReference>
<name>A0A6M3L9A1_9ZZZZ</name>
<gene>
    <name evidence="1" type="ORF">MM415A01897_0006</name>
    <name evidence="2" type="ORF">MM415B02472_0008</name>
</gene>
<organism evidence="2">
    <name type="scientific">viral metagenome</name>
    <dbReference type="NCBI Taxonomy" id="1070528"/>
    <lineage>
        <taxon>unclassified sequences</taxon>
        <taxon>metagenomes</taxon>
        <taxon>organismal metagenomes</taxon>
    </lineage>
</organism>
<sequence>MKAKIAYLEPTYGNIDPRVKRSHLNAVLTAAKHDLWITHVGGTDQELICHARNRLAEAFLNSDCTHAFFVDSDIVLPHWAIVQLMEIDQDISSGIYFQKLDPPNLPVIYTKKGFSSWKPSEKYLHHFIVDWEEGCYFPIDACGFGCVLIKREVFERIKSPWFEFTEKGGEDIRFCVRAKQKGFQIFAHSGVMCGHIGPNGEKTYEDFKKYKDKLPVTRVTYDPALGKKTVIRNDFVKVQGE</sequence>
<proteinExistence type="predicted"/>
<dbReference type="SUPFAM" id="SSF53448">
    <property type="entry name" value="Nucleotide-diphospho-sugar transferases"/>
    <property type="match status" value="1"/>
</dbReference>
<evidence type="ECO:0000313" key="1">
    <source>
        <dbReference type="EMBL" id="QJA74905.1"/>
    </source>
</evidence>
<evidence type="ECO:0000313" key="2">
    <source>
        <dbReference type="EMBL" id="QJA89921.1"/>
    </source>
</evidence>
<dbReference type="AlphaFoldDB" id="A0A6M3L9A1"/>
<protein>
    <submittedName>
        <fullName evidence="2">Putative glycosyltransferase</fullName>
    </submittedName>
</protein>
<dbReference type="GO" id="GO:0016740">
    <property type="term" value="F:transferase activity"/>
    <property type="evidence" value="ECO:0007669"/>
    <property type="project" value="UniProtKB-KW"/>
</dbReference>
<dbReference type="EMBL" id="MT142128">
    <property type="protein sequence ID" value="QJA74905.1"/>
    <property type="molecule type" value="Genomic_DNA"/>
</dbReference>
<dbReference type="Gene3D" id="3.90.550.10">
    <property type="entry name" value="Spore Coat Polysaccharide Biosynthesis Protein SpsA, Chain A"/>
    <property type="match status" value="1"/>
</dbReference>